<feature type="region of interest" description="Disordered" evidence="1">
    <location>
        <begin position="127"/>
        <end position="173"/>
    </location>
</feature>
<dbReference type="EMBL" id="PGCJ01000012">
    <property type="protein sequence ID" value="PLW57264.1"/>
    <property type="molecule type" value="Genomic_DNA"/>
</dbReference>
<gene>
    <name evidence="2" type="ORF">PCANC_02400</name>
</gene>
<keyword evidence="3" id="KW-1185">Reference proteome</keyword>
<dbReference type="AlphaFoldDB" id="A0A2N5W4V3"/>
<reference evidence="2 3" key="1">
    <citation type="submission" date="2017-11" db="EMBL/GenBank/DDBJ databases">
        <title>De novo assembly and phasing of dikaryotic genomes from two isolates of Puccinia coronata f. sp. avenae, the causal agent of oat crown rust.</title>
        <authorList>
            <person name="Miller M.E."/>
            <person name="Zhang Y."/>
            <person name="Omidvar V."/>
            <person name="Sperschneider J."/>
            <person name="Schwessinger B."/>
            <person name="Raley C."/>
            <person name="Palmer J.M."/>
            <person name="Garnica D."/>
            <person name="Upadhyaya N."/>
            <person name="Rathjen J."/>
            <person name="Taylor J.M."/>
            <person name="Park R.F."/>
            <person name="Dodds P.N."/>
            <person name="Hirsch C.D."/>
            <person name="Kianian S.F."/>
            <person name="Figueroa M."/>
        </authorList>
    </citation>
    <scope>NUCLEOTIDE SEQUENCE [LARGE SCALE GENOMIC DNA]</scope>
    <source>
        <strain evidence="2">12NC29</strain>
    </source>
</reference>
<sequence length="418" mass="45915">MSSNSAQSTYFSFPSYESHFVSEMEESLPVITSLSQKALEPIVDFAAEAQPIGIIHQDWYREAEVELILYLRGTIHGSFPAKAASVYSEPSSSASSREKQKGEANHKLKSYLASILNGQLPSVTIGRLSPRYHPSDHSPSKIPLAGTQNPPCLPCREDEALPNPSEPGAGMHNVKASAWNPQLDTSTKTQANQIDSNSPSKLGSQFLSLFIDRQASTLQNIKGPFIRLRDSTTIQQSVVIPLALSSIRYSTTKTHFIILLLAPSSQSPILIKSSHLPPRLIITKSNTCATIQLGRQNVRSAHTMSSNSPQSTYFSFPSYESHFVSEIEESLPVISSLSQKALEPIVHFAAEAEPIGIIQQDWYREAEVELILYLRGTIHGSFPVKMASVYSESSSSASSVSSTSRFSMKSIRGWWQPS</sequence>
<name>A0A2N5W4V3_9BASI</name>
<protein>
    <submittedName>
        <fullName evidence="2">Uncharacterized protein</fullName>
    </submittedName>
</protein>
<evidence type="ECO:0000313" key="3">
    <source>
        <dbReference type="Proteomes" id="UP000235388"/>
    </source>
</evidence>
<organism evidence="2 3">
    <name type="scientific">Puccinia coronata f. sp. avenae</name>
    <dbReference type="NCBI Taxonomy" id="200324"/>
    <lineage>
        <taxon>Eukaryota</taxon>
        <taxon>Fungi</taxon>
        <taxon>Dikarya</taxon>
        <taxon>Basidiomycota</taxon>
        <taxon>Pucciniomycotina</taxon>
        <taxon>Pucciniomycetes</taxon>
        <taxon>Pucciniales</taxon>
        <taxon>Pucciniaceae</taxon>
        <taxon>Puccinia</taxon>
    </lineage>
</organism>
<dbReference type="Proteomes" id="UP000235388">
    <property type="component" value="Unassembled WGS sequence"/>
</dbReference>
<dbReference type="OrthoDB" id="2502889at2759"/>
<accession>A0A2N5W4V3</accession>
<evidence type="ECO:0000313" key="2">
    <source>
        <dbReference type="EMBL" id="PLW57264.1"/>
    </source>
</evidence>
<comment type="caution">
    <text evidence="2">The sequence shown here is derived from an EMBL/GenBank/DDBJ whole genome shotgun (WGS) entry which is preliminary data.</text>
</comment>
<evidence type="ECO:0000256" key="1">
    <source>
        <dbReference type="SAM" id="MobiDB-lite"/>
    </source>
</evidence>
<proteinExistence type="predicted"/>